<evidence type="ECO:0000256" key="1">
    <source>
        <dbReference type="ARBA" id="ARBA00004586"/>
    </source>
</evidence>
<feature type="region of interest" description="Disordered" evidence="2">
    <location>
        <begin position="1"/>
        <end position="23"/>
    </location>
</feature>
<organism evidence="4 7">
    <name type="scientific">Adineta steineri</name>
    <dbReference type="NCBI Taxonomy" id="433720"/>
    <lineage>
        <taxon>Eukaryota</taxon>
        <taxon>Metazoa</taxon>
        <taxon>Spiralia</taxon>
        <taxon>Gnathifera</taxon>
        <taxon>Rotifera</taxon>
        <taxon>Eurotatoria</taxon>
        <taxon>Bdelloidea</taxon>
        <taxon>Adinetida</taxon>
        <taxon>Adinetidae</taxon>
        <taxon>Adineta</taxon>
    </lineage>
</organism>
<accession>A0A814H626</accession>
<evidence type="ECO:0000313" key="4">
    <source>
        <dbReference type="EMBL" id="CAF1006291.1"/>
    </source>
</evidence>
<dbReference type="Proteomes" id="UP000663877">
    <property type="component" value="Unassembled WGS sequence"/>
</dbReference>
<evidence type="ECO:0000313" key="6">
    <source>
        <dbReference type="Proteomes" id="UP000663832"/>
    </source>
</evidence>
<dbReference type="Proteomes" id="UP000663832">
    <property type="component" value="Unassembled WGS sequence"/>
</dbReference>
<feature type="region of interest" description="Disordered" evidence="2">
    <location>
        <begin position="764"/>
        <end position="784"/>
    </location>
</feature>
<dbReference type="EMBL" id="CAJNOM010000208">
    <property type="protein sequence ID" value="CAF1230865.1"/>
    <property type="molecule type" value="Genomic_DNA"/>
</dbReference>
<feature type="compositionally biased region" description="Low complexity" evidence="2">
    <location>
        <begin position="83"/>
        <end position="119"/>
    </location>
</feature>
<comment type="caution">
    <text evidence="4">The sequence shown here is derived from an EMBL/GenBank/DDBJ whole genome shotgun (WGS) entry which is preliminary data.</text>
</comment>
<sequence>MSTTTSQDQSKKTSSVFEKLGQRITNIKKDIAENIERREQLHNNANNNQVQFLYRPSQSDDSLIIETKPPPPPTEVRQRLPSSDDGSSSERSFSISQFTSSFGKKSANENIPSTTTTEITPSNSFQDIFLSENSDHAKDMIKNNILHEVNRRHSQALSESGSDDFILNKTDHNDAIVKPTTVMKIDKHQRKPTMLLAGPKFRYHTSESNYDLKRDVIYPVLCVVGAISIYIMLWKPLSSFFSGYFLGFVSAMAVTYIIIKIYIHAKTDESIVHEWIDFPELESLLQEKIARTDKHTSQYTCCEVVFGRYDVDRDGEFLRYPAIIHLDKYRLNIQLPTKTMTADEKKDKEIKFVGFREYTIKGANLILVPEATLTRIKYWLNEYPIVLQNLQISNKQIVNKQFYEKSKFDANDFFNNSHTTISLFFETGPDKEDWFHKLSLVLREGKSDIEHNDSQKSNLSTSNTIAKSISDTQIPTLGSRASQMQSNTVNLENRVQMKSSETVGPPYADTVSSENSETEILRSQINEGDILSDMTQARTGAQELRVDLLEKKDSDKDSTGTQRTATTKKKYRKEEESLHRLLNSPDCLDEAAVTLNFLTRRLFCDIFEEPLFKDLIKEKIELKLKEIAVSVLEDLHVETIDMGNTFPVILKVEPMQWNTKGIWLNLFLFYKGNFNFTIKTRIVLQKLLNYNPIADQPMYYQHQSGQIVHKDEERQETEELIQRQKLLAKEPEIPEKNKMTQNHRTRFIRIPKQEEEVHIFSNPLNVDEQPTTSTPLQTPSPRQGQRETLFDFDYQAPLTAHSLRPNSRWLIVRRNIHRIRFMGFRGAIGKEGQLPDFYLGLQMARELRRAQLEIKDVDNDTSFQAVKEFSLASAKGQSKKFDTRHVQPEDALIYDRLGEEPLSLQNLLYYFSKQDIQHGTVFWDFLNEVNHVLNLKRKRTVLVQRLRRLALSLALVVYIIIGLMFCTMVIGIITTITKMNDPEVEWMDHNLGGYSSDFLSTI</sequence>
<feature type="compositionally biased region" description="Low complexity" evidence="2">
    <location>
        <begin position="1"/>
        <end position="15"/>
    </location>
</feature>
<dbReference type="PANTHER" id="PTHR13466">
    <property type="entry name" value="TEX2 PROTEIN-RELATED"/>
    <property type="match status" value="1"/>
</dbReference>
<proteinExistence type="predicted"/>
<feature type="transmembrane region" description="Helical" evidence="3">
    <location>
        <begin position="240"/>
        <end position="259"/>
    </location>
</feature>
<dbReference type="PANTHER" id="PTHR13466:SF0">
    <property type="entry name" value="SMP-LTD DOMAIN-CONTAINING PROTEIN"/>
    <property type="match status" value="1"/>
</dbReference>
<feature type="region of interest" description="Disordered" evidence="2">
    <location>
        <begin position="58"/>
        <end position="119"/>
    </location>
</feature>
<reference evidence="4" key="1">
    <citation type="submission" date="2021-02" db="EMBL/GenBank/DDBJ databases">
        <authorList>
            <person name="Nowell W R."/>
        </authorList>
    </citation>
    <scope>NUCLEOTIDE SEQUENCE</scope>
</reference>
<keyword evidence="3" id="KW-0472">Membrane</keyword>
<keyword evidence="3" id="KW-1133">Transmembrane helix</keyword>
<feature type="region of interest" description="Disordered" evidence="2">
    <location>
        <begin position="550"/>
        <end position="570"/>
    </location>
</feature>
<evidence type="ECO:0000313" key="5">
    <source>
        <dbReference type="EMBL" id="CAF1230865.1"/>
    </source>
</evidence>
<feature type="transmembrane region" description="Helical" evidence="3">
    <location>
        <begin position="216"/>
        <end position="234"/>
    </location>
</feature>
<name>A0A814H626_9BILA</name>
<dbReference type="EMBL" id="CAJNOI010000074">
    <property type="protein sequence ID" value="CAF1006291.1"/>
    <property type="molecule type" value="Genomic_DNA"/>
</dbReference>
<keyword evidence="6" id="KW-1185">Reference proteome</keyword>
<dbReference type="AlphaFoldDB" id="A0A814H626"/>
<feature type="transmembrane region" description="Helical" evidence="3">
    <location>
        <begin position="949"/>
        <end position="976"/>
    </location>
</feature>
<evidence type="ECO:0000313" key="7">
    <source>
        <dbReference type="Proteomes" id="UP000663877"/>
    </source>
</evidence>
<dbReference type="GO" id="GO:0005789">
    <property type="term" value="C:endoplasmic reticulum membrane"/>
    <property type="evidence" value="ECO:0007669"/>
    <property type="project" value="UniProtKB-SubCell"/>
</dbReference>
<evidence type="ECO:0000256" key="2">
    <source>
        <dbReference type="SAM" id="MobiDB-lite"/>
    </source>
</evidence>
<gene>
    <name evidence="4" type="ORF">BJG266_LOCUS16214</name>
    <name evidence="5" type="ORF">QVE165_LOCUS27427</name>
</gene>
<evidence type="ECO:0008006" key="8">
    <source>
        <dbReference type="Google" id="ProtNLM"/>
    </source>
</evidence>
<dbReference type="GO" id="GO:0008289">
    <property type="term" value="F:lipid binding"/>
    <property type="evidence" value="ECO:0007669"/>
    <property type="project" value="TreeGrafter"/>
</dbReference>
<dbReference type="OrthoDB" id="26740at2759"/>
<comment type="subcellular location">
    <subcellularLocation>
        <location evidence="1">Endoplasmic reticulum membrane</location>
    </subcellularLocation>
</comment>
<protein>
    <recommendedName>
        <fullName evidence="8">SMP-LTD domain-containing protein</fullName>
    </recommendedName>
</protein>
<keyword evidence="3" id="KW-0812">Transmembrane</keyword>
<feature type="compositionally biased region" description="Low complexity" evidence="2">
    <location>
        <begin position="769"/>
        <end position="781"/>
    </location>
</feature>
<evidence type="ECO:0000256" key="3">
    <source>
        <dbReference type="SAM" id="Phobius"/>
    </source>
</evidence>